<dbReference type="AlphaFoldDB" id="A0A943DPG7"/>
<proteinExistence type="predicted"/>
<gene>
    <name evidence="2" type="ORF">KHY35_12520</name>
</gene>
<accession>A0A943DPG7</accession>
<dbReference type="EMBL" id="JAGZEE010000016">
    <property type="protein sequence ID" value="MBS5411511.1"/>
    <property type="molecule type" value="Genomic_DNA"/>
</dbReference>
<evidence type="ECO:0000256" key="1">
    <source>
        <dbReference type="SAM" id="SignalP"/>
    </source>
</evidence>
<comment type="caution">
    <text evidence="2">The sequence shown here is derived from an EMBL/GenBank/DDBJ whole genome shotgun (WGS) entry which is preliminary data.</text>
</comment>
<dbReference type="Proteomes" id="UP000782901">
    <property type="component" value="Unassembled WGS sequence"/>
</dbReference>
<evidence type="ECO:0000313" key="2">
    <source>
        <dbReference type="EMBL" id="MBS5411511.1"/>
    </source>
</evidence>
<name>A0A943DPG7_BACT4</name>
<evidence type="ECO:0000313" key="3">
    <source>
        <dbReference type="Proteomes" id="UP000782901"/>
    </source>
</evidence>
<reference evidence="2" key="1">
    <citation type="submission" date="2021-02" db="EMBL/GenBank/DDBJ databases">
        <title>Infant gut strain persistence is associated with maternal origin, phylogeny, and functional potential including surface adhesion and iron acquisition.</title>
        <authorList>
            <person name="Lou Y.C."/>
        </authorList>
    </citation>
    <scope>NUCLEOTIDE SEQUENCE</scope>
    <source>
        <strain evidence="2">L3_082_243G1_dasL3_082_243G1_maxbin2.maxbin.015s ta_sub</strain>
    </source>
</reference>
<protein>
    <submittedName>
        <fullName evidence="2">Uncharacterized protein</fullName>
    </submittedName>
</protein>
<sequence>MRGTLFLCLFVYFSFTASICAAKDELPPWVFENQEGLYLGVSEVMDDAGLALLQAQTRAVLNYCLTEGLPFETITTSEINAEGEKESVQRLEATRLELSGFECTLEKLYAHPSGEYFVLCRVKQGKSNNKINFSRDVNKKSHSRTDSCMVKSQITITLEQHSYSESIVYDQNNGKEEITVKVGKDILSDKANYRYAEYTPRANKEKTALKFTYNLQHSFGRAWIGALTQIPLCNKEVIVKNLLSSFTKTNEKGQLESTINATSKLLGKAEGLPFPLCCTGITKGQLIMEAGIYGTVEEISKEQICSTSMGEYKDGISACSDALAAVLVETASMIQTEVSSTVESSVSNDSQSGGNKSVDTLIDTFTSKTNLSLKNFRIGWQQLPTGIACICVCPMPEIGVKKEVLP</sequence>
<feature type="signal peptide" evidence="1">
    <location>
        <begin position="1"/>
        <end position="22"/>
    </location>
</feature>
<feature type="chain" id="PRO_5037697031" evidence="1">
    <location>
        <begin position="23"/>
        <end position="406"/>
    </location>
</feature>
<organism evidence="2 3">
    <name type="scientific">Bacteroides thetaiotaomicron</name>
    <dbReference type="NCBI Taxonomy" id="818"/>
    <lineage>
        <taxon>Bacteria</taxon>
        <taxon>Pseudomonadati</taxon>
        <taxon>Bacteroidota</taxon>
        <taxon>Bacteroidia</taxon>
        <taxon>Bacteroidales</taxon>
        <taxon>Bacteroidaceae</taxon>
        <taxon>Bacteroides</taxon>
    </lineage>
</organism>
<keyword evidence="1" id="KW-0732">Signal</keyword>